<dbReference type="InterPro" id="IPR050532">
    <property type="entry name" value="Globin-like_OT"/>
</dbReference>
<evidence type="ECO:0000313" key="8">
    <source>
        <dbReference type="WBParaSite" id="TMUE_3000011537.1"/>
    </source>
</evidence>
<dbReference type="GO" id="GO:0046872">
    <property type="term" value="F:metal ion binding"/>
    <property type="evidence" value="ECO:0007669"/>
    <property type="project" value="UniProtKB-KW"/>
</dbReference>
<accession>A0A5S6QXB5</accession>
<dbReference type="Gene3D" id="1.10.490.10">
    <property type="entry name" value="Globins"/>
    <property type="match status" value="1"/>
</dbReference>
<comment type="similarity">
    <text evidence="4">Belongs to the globin family.</text>
</comment>
<dbReference type="SUPFAM" id="SSF46458">
    <property type="entry name" value="Globin-like"/>
    <property type="match status" value="1"/>
</dbReference>
<protein>
    <submittedName>
        <fullName evidence="8">GLOBIN domain-containing protein</fullName>
    </submittedName>
</protein>
<dbReference type="GO" id="GO:0020037">
    <property type="term" value="F:heme binding"/>
    <property type="evidence" value="ECO:0007669"/>
    <property type="project" value="InterPro"/>
</dbReference>
<dbReference type="PANTHER" id="PTHR46458">
    <property type="entry name" value="BLR2807 PROTEIN"/>
    <property type="match status" value="1"/>
</dbReference>
<evidence type="ECO:0000256" key="3">
    <source>
        <dbReference type="ARBA" id="ARBA00023004"/>
    </source>
</evidence>
<dbReference type="InterPro" id="IPR000971">
    <property type="entry name" value="Globin"/>
</dbReference>
<evidence type="ECO:0000313" key="7">
    <source>
        <dbReference type="Proteomes" id="UP000046395"/>
    </source>
</evidence>
<proteinExistence type="inferred from homology"/>
<sequence>MGSGSSVQRTSRGDHGSSKAPGGQNNLGGAQQAIPQLDKQLPFANYREWYNLKNFWKTVQRNKDTCAKLMFFKYLEENADLRQAYGKLRAVEMSEEIAFNNSDFEHLANQYLDVFDEAITAIESNPGDVSSVVEELQAVGKRHKRINGVEESSFAKLQEGFVQMARHVLQDRFTENVLPKASTPLDYYNYHYYYYYCYLIFLSKEKCNLLCGGPSLGQRTACGQRAFFEEAPNPTALLLM</sequence>
<evidence type="ECO:0000256" key="4">
    <source>
        <dbReference type="RuleBase" id="RU000356"/>
    </source>
</evidence>
<keyword evidence="2" id="KW-0479">Metal-binding</keyword>
<dbReference type="AlphaFoldDB" id="A0A5S6QXB5"/>
<evidence type="ECO:0000259" key="6">
    <source>
        <dbReference type="Pfam" id="PF00042"/>
    </source>
</evidence>
<dbReference type="WBParaSite" id="TMUE_3000011537.1">
    <property type="protein sequence ID" value="TMUE_3000011537.1"/>
    <property type="gene ID" value="WBGene00291126"/>
</dbReference>
<dbReference type="GO" id="GO:0005344">
    <property type="term" value="F:oxygen carrier activity"/>
    <property type="evidence" value="ECO:0007669"/>
    <property type="project" value="UniProtKB-KW"/>
</dbReference>
<evidence type="ECO:0000256" key="5">
    <source>
        <dbReference type="SAM" id="MobiDB-lite"/>
    </source>
</evidence>
<keyword evidence="4" id="KW-0561">Oxygen transport</keyword>
<keyword evidence="3" id="KW-0408">Iron</keyword>
<dbReference type="Proteomes" id="UP000046395">
    <property type="component" value="Unassembled WGS sequence"/>
</dbReference>
<evidence type="ECO:0000256" key="1">
    <source>
        <dbReference type="ARBA" id="ARBA00022617"/>
    </source>
</evidence>
<feature type="compositionally biased region" description="Polar residues" evidence="5">
    <location>
        <begin position="1"/>
        <end position="10"/>
    </location>
</feature>
<keyword evidence="1 4" id="KW-0349">Heme</keyword>
<dbReference type="InterPro" id="IPR012292">
    <property type="entry name" value="Globin/Proto"/>
</dbReference>
<dbReference type="Pfam" id="PF00042">
    <property type="entry name" value="Globin"/>
    <property type="match status" value="1"/>
</dbReference>
<organism evidence="7 8">
    <name type="scientific">Trichuris muris</name>
    <name type="common">Mouse whipworm</name>
    <dbReference type="NCBI Taxonomy" id="70415"/>
    <lineage>
        <taxon>Eukaryota</taxon>
        <taxon>Metazoa</taxon>
        <taxon>Ecdysozoa</taxon>
        <taxon>Nematoda</taxon>
        <taxon>Enoplea</taxon>
        <taxon>Dorylaimia</taxon>
        <taxon>Trichinellida</taxon>
        <taxon>Trichuridae</taxon>
        <taxon>Trichuris</taxon>
    </lineage>
</organism>
<name>A0A5S6QXB5_TRIMR</name>
<keyword evidence="4" id="KW-0813">Transport</keyword>
<feature type="region of interest" description="Disordered" evidence="5">
    <location>
        <begin position="1"/>
        <end position="30"/>
    </location>
</feature>
<reference evidence="8" key="1">
    <citation type="submission" date="2019-12" db="UniProtKB">
        <authorList>
            <consortium name="WormBaseParasite"/>
        </authorList>
    </citation>
    <scope>IDENTIFICATION</scope>
</reference>
<keyword evidence="7" id="KW-1185">Reference proteome</keyword>
<evidence type="ECO:0000256" key="2">
    <source>
        <dbReference type="ARBA" id="ARBA00022723"/>
    </source>
</evidence>
<dbReference type="PANTHER" id="PTHR46458:SF5">
    <property type="entry name" value="GLOBIN FAMILY PROFILE DOMAIN-CONTAINING PROTEIN"/>
    <property type="match status" value="1"/>
</dbReference>
<dbReference type="GO" id="GO:0019825">
    <property type="term" value="F:oxygen binding"/>
    <property type="evidence" value="ECO:0007669"/>
    <property type="project" value="InterPro"/>
</dbReference>
<feature type="domain" description="Globin" evidence="6">
    <location>
        <begin position="70"/>
        <end position="175"/>
    </location>
</feature>
<dbReference type="InterPro" id="IPR009050">
    <property type="entry name" value="Globin-like_sf"/>
</dbReference>